<dbReference type="SUPFAM" id="SSF50998">
    <property type="entry name" value="Quinoprotein alcohol dehydrogenase-like"/>
    <property type="match status" value="1"/>
</dbReference>
<dbReference type="RefSeq" id="WP_345101295.1">
    <property type="nucleotide sequence ID" value="NZ_BAABCV010000003.1"/>
</dbReference>
<comment type="caution">
    <text evidence="1">The sequence shown here is derived from an EMBL/GenBank/DDBJ whole genome shotgun (WGS) entry which is preliminary data.</text>
</comment>
<dbReference type="Pfam" id="PF16819">
    <property type="entry name" value="DUF5074"/>
    <property type="match status" value="1"/>
</dbReference>
<gene>
    <name evidence="1" type="ORF">GCM10022392_09320</name>
</gene>
<evidence type="ECO:0000313" key="2">
    <source>
        <dbReference type="Proteomes" id="UP001500841"/>
    </source>
</evidence>
<dbReference type="InterPro" id="IPR031815">
    <property type="entry name" value="DUF5074"/>
</dbReference>
<dbReference type="EMBL" id="BAABCV010000003">
    <property type="protein sequence ID" value="GAA4089994.1"/>
    <property type="molecule type" value="Genomic_DNA"/>
</dbReference>
<name>A0ABP7WIU5_9SPHI</name>
<organism evidence="1 2">
    <name type="scientific">Mucilaginibacter panaciglaebae</name>
    <dbReference type="NCBI Taxonomy" id="502331"/>
    <lineage>
        <taxon>Bacteria</taxon>
        <taxon>Pseudomonadati</taxon>
        <taxon>Bacteroidota</taxon>
        <taxon>Sphingobacteriia</taxon>
        <taxon>Sphingobacteriales</taxon>
        <taxon>Sphingobacteriaceae</taxon>
        <taxon>Mucilaginibacter</taxon>
    </lineage>
</organism>
<dbReference type="PROSITE" id="PS51257">
    <property type="entry name" value="PROKAR_LIPOPROTEIN"/>
    <property type="match status" value="1"/>
</dbReference>
<protein>
    <recommendedName>
        <fullName evidence="3">YVTN family beta-propeller protein</fullName>
    </recommendedName>
</protein>
<dbReference type="Proteomes" id="UP001500841">
    <property type="component" value="Unassembled WGS sequence"/>
</dbReference>
<dbReference type="InterPro" id="IPR051200">
    <property type="entry name" value="Host-pathogen_enzymatic-act"/>
</dbReference>
<sequence length="357" mass="38240">MKQFKLHSFFITLASITVLVSCHKDKVAPAPDKPTAQRAGIYILNQGGAGHNNSTLTYYDYTTKSLVADQFTAANSSTLGDVGNDLGIYGSKMYVVVNNSAAIYVTNAKTAKQIKKITLNQPRSIVFNKNYAFITSYDGTVSVIDTATLTITKTIPVGADPEQMAIANGKLYVANSGGLLYPAPPTNTLSVIDLNTLTEIKKITVQVNPIALAADSYDNIYVLSLGDFNTVPAGMTVVNAKTDQIRSKPTVSLGYNVPIYAQGDYVYYPTTTDNITYQIAVYNTKTQTLASANFITDGTVITTPYSVSGDPLTGEIFIGDAKDYSSDGSVVAFDKTGKKEYSITAGIDPGKIVLVNK</sequence>
<keyword evidence="2" id="KW-1185">Reference proteome</keyword>
<proteinExistence type="predicted"/>
<dbReference type="Gene3D" id="2.130.10.10">
    <property type="entry name" value="YVTN repeat-like/Quinoprotein amine dehydrogenase"/>
    <property type="match status" value="1"/>
</dbReference>
<accession>A0ABP7WIU5</accession>
<evidence type="ECO:0008006" key="3">
    <source>
        <dbReference type="Google" id="ProtNLM"/>
    </source>
</evidence>
<evidence type="ECO:0000313" key="1">
    <source>
        <dbReference type="EMBL" id="GAA4089994.1"/>
    </source>
</evidence>
<dbReference type="InterPro" id="IPR015943">
    <property type="entry name" value="WD40/YVTN_repeat-like_dom_sf"/>
</dbReference>
<dbReference type="InterPro" id="IPR011047">
    <property type="entry name" value="Quinoprotein_ADH-like_sf"/>
</dbReference>
<reference evidence="2" key="1">
    <citation type="journal article" date="2019" name="Int. J. Syst. Evol. Microbiol.">
        <title>The Global Catalogue of Microorganisms (GCM) 10K type strain sequencing project: providing services to taxonomists for standard genome sequencing and annotation.</title>
        <authorList>
            <consortium name="The Broad Institute Genomics Platform"/>
            <consortium name="The Broad Institute Genome Sequencing Center for Infectious Disease"/>
            <person name="Wu L."/>
            <person name="Ma J."/>
        </authorList>
    </citation>
    <scope>NUCLEOTIDE SEQUENCE [LARGE SCALE GENOMIC DNA]</scope>
    <source>
        <strain evidence="2">JCM 17085</strain>
    </source>
</reference>
<dbReference type="PANTHER" id="PTHR47197">
    <property type="entry name" value="PROTEIN NIRF"/>
    <property type="match status" value="1"/>
</dbReference>
<dbReference type="PANTHER" id="PTHR47197:SF3">
    <property type="entry name" value="DIHYDRO-HEME D1 DEHYDROGENASE"/>
    <property type="match status" value="1"/>
</dbReference>
<dbReference type="InterPro" id="IPR011964">
    <property type="entry name" value="YVTN_b-propeller_repeat"/>
</dbReference>
<dbReference type="NCBIfam" id="TIGR02276">
    <property type="entry name" value="beta_rpt_yvtn"/>
    <property type="match status" value="1"/>
</dbReference>